<evidence type="ECO:0000313" key="2">
    <source>
        <dbReference type="EMBL" id="OMQ21293.1"/>
    </source>
</evidence>
<reference evidence="2 3" key="1">
    <citation type="submission" date="2016-11" db="EMBL/GenBank/DDBJ databases">
        <title>Rahnella oryzae sp. nov., isolated from rice root.</title>
        <authorList>
            <person name="Zhang X.-X."/>
            <person name="Zhang J."/>
        </authorList>
    </citation>
    <scope>NUCLEOTIDE SEQUENCE [LARGE SCALE GENOMIC DNA]</scope>
    <source>
        <strain evidence="2 3">J11-6</strain>
    </source>
</reference>
<organism evidence="2 3">
    <name type="scientific">Serratia oryzae</name>
    <dbReference type="NCBI Taxonomy" id="2034155"/>
    <lineage>
        <taxon>Bacteria</taxon>
        <taxon>Pseudomonadati</taxon>
        <taxon>Pseudomonadota</taxon>
        <taxon>Gammaproteobacteria</taxon>
        <taxon>Enterobacterales</taxon>
        <taxon>Yersiniaceae</taxon>
        <taxon>Serratia</taxon>
    </lineage>
</organism>
<gene>
    <name evidence="2" type="ORF">BMI79_14480</name>
</gene>
<proteinExistence type="predicted"/>
<feature type="coiled-coil region" evidence="1">
    <location>
        <begin position="189"/>
        <end position="216"/>
    </location>
</feature>
<keyword evidence="1" id="KW-0175">Coiled coil</keyword>
<keyword evidence="3" id="KW-1185">Reference proteome</keyword>
<dbReference type="Proteomes" id="UP000216021">
    <property type="component" value="Unassembled WGS sequence"/>
</dbReference>
<name>A0A1S8CGL3_9GAMM</name>
<comment type="caution">
    <text evidence="2">The sequence shown here is derived from an EMBL/GenBank/DDBJ whole genome shotgun (WGS) entry which is preliminary data.</text>
</comment>
<dbReference type="RefSeq" id="WP_076942926.1">
    <property type="nucleotide sequence ID" value="NZ_MOXD01000008.1"/>
</dbReference>
<dbReference type="STRING" id="2034155.BMI79_14480"/>
<evidence type="ECO:0000256" key="1">
    <source>
        <dbReference type="SAM" id="Coils"/>
    </source>
</evidence>
<dbReference type="EMBL" id="MOXD01000008">
    <property type="protein sequence ID" value="OMQ21293.1"/>
    <property type="molecule type" value="Genomic_DNA"/>
</dbReference>
<sequence length="555" mass="63781">MRKLILEKITIISHSTKSARQFEFGRNLTLITADDGNSVGKSTLAKMIFWSFGCEPFFSSGWKELDCSSIISFSIDGEPYSIHRYKNEISLRKYGQPLKVYDKITGYFAAIFAELVNFDVLLPKKNSFDLEIPPPAYYFLPFYIDQKRTWVKPWDSFSNLQQYSKWAQPVISYHSGLISKEHFVIEEDIYEVKAQVDEVENNINELSSAVAILKNNIIQQDYTADYESLASEMLKYEELIKYNLEESSKLKVDIIGLDSQLKLAESIIRELDKDYIFSVENMNEGSIECPTCGTIHENSIAHRSSILIDKEKAERQLSLLLNEKLHLQDNLTDLNRMLLELKEKLLNVQLAFESSNSKEFLEFTTNNVDKQVEVIVEKKAAVLETKKVKEKGLKKTQKDLITKEKRSAIKENFANTFFKYITKLKVNIDASLIKSPLDYNKIYEVGGAAEDARAVLGYYLALYEHISEHCHEMVPPLVIDTPNQQEQSTENYNKIVEAIARGVTENKQYIICAMQHSALATLSKDAKIIRLDERKILSASEYEEAKDLEDQFLFI</sequence>
<evidence type="ECO:0000313" key="3">
    <source>
        <dbReference type="Proteomes" id="UP000216021"/>
    </source>
</evidence>
<dbReference type="AlphaFoldDB" id="A0A1S8CGL3"/>
<accession>A0A1S8CGL3</accession>
<dbReference type="OrthoDB" id="8107482at2"/>
<protein>
    <recommendedName>
        <fullName evidence="4">Rad50/SbcC-type AAA domain-containing protein</fullName>
    </recommendedName>
</protein>
<feature type="coiled-coil region" evidence="1">
    <location>
        <begin position="310"/>
        <end position="351"/>
    </location>
</feature>
<evidence type="ECO:0008006" key="4">
    <source>
        <dbReference type="Google" id="ProtNLM"/>
    </source>
</evidence>